<dbReference type="CDD" id="cd21886">
    <property type="entry name" value="SARAH_RASSF2-like"/>
    <property type="match status" value="1"/>
</dbReference>
<evidence type="ECO:0000259" key="6">
    <source>
        <dbReference type="PROSITE" id="PS50023"/>
    </source>
</evidence>
<dbReference type="SUPFAM" id="SSF54236">
    <property type="entry name" value="Ubiquitin-like"/>
    <property type="match status" value="1"/>
</dbReference>
<evidence type="ECO:0000256" key="4">
    <source>
        <dbReference type="PROSITE-ProRule" id="PRU00125"/>
    </source>
</evidence>
<dbReference type="InterPro" id="IPR000159">
    <property type="entry name" value="RA_dom"/>
</dbReference>
<dbReference type="SMART" id="SM00132">
    <property type="entry name" value="LIM"/>
    <property type="match status" value="1"/>
</dbReference>
<protein>
    <submittedName>
        <fullName evidence="8">Uncharacterized protein</fullName>
    </submittedName>
</protein>
<evidence type="ECO:0000313" key="8">
    <source>
        <dbReference type="EMBL" id="KAJ8311899.1"/>
    </source>
</evidence>
<comment type="caution">
    <text evidence="8">The sequence shown here is derived from an EMBL/GenBank/DDBJ whole genome shotgun (WGS) entry which is preliminary data.</text>
</comment>
<dbReference type="CDD" id="cd09401">
    <property type="entry name" value="LIM_TLP_like"/>
    <property type="match status" value="1"/>
</dbReference>
<dbReference type="PROSITE" id="PS50023">
    <property type="entry name" value="LIM_DOMAIN_2"/>
    <property type="match status" value="1"/>
</dbReference>
<dbReference type="InterPro" id="IPR029071">
    <property type="entry name" value="Ubiquitin-like_domsf"/>
</dbReference>
<feature type="region of interest" description="Disordered" evidence="5">
    <location>
        <begin position="189"/>
        <end position="215"/>
    </location>
</feature>
<dbReference type="EMBL" id="JARBDR010000452">
    <property type="protein sequence ID" value="KAJ8311899.1"/>
    <property type="molecule type" value="Genomic_DNA"/>
</dbReference>
<dbReference type="Proteomes" id="UP001217089">
    <property type="component" value="Unassembled WGS sequence"/>
</dbReference>
<dbReference type="Gene3D" id="2.10.110.10">
    <property type="entry name" value="Cysteine Rich Protein"/>
    <property type="match status" value="1"/>
</dbReference>
<evidence type="ECO:0000256" key="3">
    <source>
        <dbReference type="ARBA" id="ARBA00023038"/>
    </source>
</evidence>
<evidence type="ECO:0000256" key="5">
    <source>
        <dbReference type="SAM" id="MobiDB-lite"/>
    </source>
</evidence>
<dbReference type="Pfam" id="PF00788">
    <property type="entry name" value="RA"/>
    <property type="match status" value="1"/>
</dbReference>
<keyword evidence="9" id="KW-1185">Reference proteome</keyword>
<dbReference type="SMART" id="SM00314">
    <property type="entry name" value="RA"/>
    <property type="match status" value="1"/>
</dbReference>
<feature type="domain" description="Ras-associating" evidence="7">
    <location>
        <begin position="267"/>
        <end position="356"/>
    </location>
</feature>
<evidence type="ECO:0000259" key="7">
    <source>
        <dbReference type="PROSITE" id="PS50200"/>
    </source>
</evidence>
<keyword evidence="2 4" id="KW-0862">Zinc</keyword>
<feature type="domain" description="LIM zinc-binding" evidence="6">
    <location>
        <begin position="13"/>
        <end position="78"/>
    </location>
</feature>
<dbReference type="Gene3D" id="3.10.20.90">
    <property type="entry name" value="Phosphatidylinositol 3-kinase Catalytic Subunit, Chain A, domain 1"/>
    <property type="match status" value="1"/>
</dbReference>
<dbReference type="Pfam" id="PF00412">
    <property type="entry name" value="LIM"/>
    <property type="match status" value="1"/>
</dbReference>
<proteinExistence type="predicted"/>
<dbReference type="SUPFAM" id="SSF57716">
    <property type="entry name" value="Glucocorticoid receptor-like (DNA-binding domain)"/>
    <property type="match status" value="1"/>
</dbReference>
<evidence type="ECO:0000256" key="2">
    <source>
        <dbReference type="ARBA" id="ARBA00022833"/>
    </source>
</evidence>
<accession>A0ABQ9F3B6</accession>
<name>A0ABQ9F3B6_TEGGR</name>
<organism evidence="8 9">
    <name type="scientific">Tegillarca granosa</name>
    <name type="common">Malaysian cockle</name>
    <name type="synonym">Anadara granosa</name>
    <dbReference type="NCBI Taxonomy" id="220873"/>
    <lineage>
        <taxon>Eukaryota</taxon>
        <taxon>Metazoa</taxon>
        <taxon>Spiralia</taxon>
        <taxon>Lophotrochozoa</taxon>
        <taxon>Mollusca</taxon>
        <taxon>Bivalvia</taxon>
        <taxon>Autobranchia</taxon>
        <taxon>Pteriomorphia</taxon>
        <taxon>Arcoida</taxon>
        <taxon>Arcoidea</taxon>
        <taxon>Arcidae</taxon>
        <taxon>Tegillarca</taxon>
    </lineage>
</organism>
<dbReference type="InterPro" id="IPR001781">
    <property type="entry name" value="Znf_LIM"/>
</dbReference>
<evidence type="ECO:0000313" key="9">
    <source>
        <dbReference type="Proteomes" id="UP001217089"/>
    </source>
</evidence>
<dbReference type="InterPro" id="IPR033614">
    <property type="entry name" value="RASSF1-6"/>
</dbReference>
<reference evidence="8 9" key="1">
    <citation type="submission" date="2022-12" db="EMBL/GenBank/DDBJ databases">
        <title>Chromosome-level genome of Tegillarca granosa.</title>
        <authorList>
            <person name="Kim J."/>
        </authorList>
    </citation>
    <scope>NUCLEOTIDE SEQUENCE [LARGE SCALE GENOMIC DNA]</scope>
    <source>
        <strain evidence="8">Teg-2019</strain>
        <tissue evidence="8">Adductor muscle</tissue>
    </source>
</reference>
<evidence type="ECO:0000256" key="1">
    <source>
        <dbReference type="ARBA" id="ARBA00022723"/>
    </source>
</evidence>
<keyword evidence="3 4" id="KW-0440">LIM domain</keyword>
<keyword evidence="1 4" id="KW-0479">Metal-binding</keyword>
<gene>
    <name evidence="8" type="ORF">KUTeg_010547</name>
</gene>
<dbReference type="PROSITE" id="PS50200">
    <property type="entry name" value="RA"/>
    <property type="match status" value="1"/>
</dbReference>
<dbReference type="PANTHER" id="PTHR22738:SF15">
    <property type="entry name" value="LD40758P"/>
    <property type="match status" value="1"/>
</dbReference>
<dbReference type="PANTHER" id="PTHR22738">
    <property type="entry name" value="RASSF"/>
    <property type="match status" value="1"/>
</dbReference>
<sequence>MHVIDAQTRKAMKALYFVVKLIIKYSISAERKTSLGKNWHPNCLRCEECGKILAPGQHAEHRGMPYCHKPCYAARFGPKMMGYGSNVISHANFKREHGNRTLHNGDYDIDPTMVFMTGIIVHMQELLKKVASYNAHYEGKQRLALSTKEDNNNLIIEGPLRIYWGVLKPIQLKQFDNVQPTSQSNWRHSFVPGGKIPEVHDTSGLKSPTKEAPSSPFNKGFDDSVIFSPPEGVVMRRKNIKKFNTVAYRGDSRPNKWKRASINGHVYDFETRVFTPVLGSFTSVTVDSTMSANKVIGALLDKFKIENFADEYSLCMVSEKEGEKTLKDIDIPLLERIAVGPDDVSGFKIFLRDRADISPHINLPVPEETEEPKVEQSLPEEVEQLLDLPEPVLRGILRKFGEDEEKAVRRIKAKIRKSNT</sequence>